<accession>F4RVF3</accession>
<evidence type="ECO:0000313" key="4">
    <source>
        <dbReference type="Proteomes" id="UP000001072"/>
    </source>
</evidence>
<dbReference type="AlphaFoldDB" id="F4RVF3"/>
<name>F4RVF3_MELLP</name>
<evidence type="ECO:0000256" key="1">
    <source>
        <dbReference type="SAM" id="MobiDB-lite"/>
    </source>
</evidence>
<organism evidence="4">
    <name type="scientific">Melampsora larici-populina (strain 98AG31 / pathotype 3-4-7)</name>
    <name type="common">Poplar leaf rust fungus</name>
    <dbReference type="NCBI Taxonomy" id="747676"/>
    <lineage>
        <taxon>Eukaryota</taxon>
        <taxon>Fungi</taxon>
        <taxon>Dikarya</taxon>
        <taxon>Basidiomycota</taxon>
        <taxon>Pucciniomycotina</taxon>
        <taxon>Pucciniomycetes</taxon>
        <taxon>Pucciniales</taxon>
        <taxon>Melampsoraceae</taxon>
        <taxon>Melampsora</taxon>
    </lineage>
</organism>
<dbReference type="RefSeq" id="XP_007413062.1">
    <property type="nucleotide sequence ID" value="XM_007413000.1"/>
</dbReference>
<dbReference type="EMBL" id="GL883123">
    <property type="protein sequence ID" value="EGG03615.1"/>
    <property type="molecule type" value="Genomic_DNA"/>
</dbReference>
<feature type="region of interest" description="Disordered" evidence="1">
    <location>
        <begin position="50"/>
        <end position="88"/>
    </location>
</feature>
<dbReference type="InParanoid" id="F4RVF3"/>
<evidence type="ECO:0000313" key="3">
    <source>
        <dbReference type="EMBL" id="EGG03615.1"/>
    </source>
</evidence>
<dbReference type="KEGG" id="mlr:MELLADRAFT_90015"/>
<dbReference type="Pfam" id="PF18758">
    <property type="entry name" value="KDZ"/>
    <property type="match status" value="1"/>
</dbReference>
<dbReference type="InterPro" id="IPR040521">
    <property type="entry name" value="KDZ"/>
</dbReference>
<evidence type="ECO:0000259" key="2">
    <source>
        <dbReference type="Pfam" id="PF18802"/>
    </source>
</evidence>
<feature type="domain" description="CxC1-like cysteine cluster associated with KDZ transposases" evidence="2">
    <location>
        <begin position="151"/>
        <end position="253"/>
    </location>
</feature>
<dbReference type="Pfam" id="PF18802">
    <property type="entry name" value="CxC1"/>
    <property type="match status" value="1"/>
</dbReference>
<dbReference type="VEuPathDB" id="FungiDB:MELLADRAFT_90015"/>
<gene>
    <name evidence="3" type="ORF">MELLADRAFT_90015</name>
</gene>
<keyword evidence="4" id="KW-1185">Reference proteome</keyword>
<dbReference type="InterPro" id="IPR041320">
    <property type="entry name" value="CxC1"/>
</dbReference>
<dbReference type="GeneID" id="18935404"/>
<sequence length="444" mass="50605">MVSHRVIFGLTTRRRQPRAVTPRQLEFIRQQARDLRNSERAIANLQQRLATRERFHPPTPGLDPRELPLHLPNPAGFDDPPEAEPNENPANYVINPIQFMPPIPNQTVDPVLAALRKEQRLGERLVHETRWAWQYAIMLPTFLRCRLATSNWGNCELWNHDFRNPCNCKGRTERDVDLVDLLYRRRVKISFCKTCDPSDLVRLLLMGYIGASPKCPETAFSVRLMVHHHKMWLRCAVPTKDWREPFTAAIDAYRAILLQIRTLENQKLALSDLGILANNCPKCFGPPVGVTRAEEPDLVICIDGNFQHRRHAAASVEIPGAQPPRPSMFLDPAAVDDMACKINRTKPKAGIECTEAHTTANDARGKSYFQAMDDSGLIGMACRHDHVLQYINMIQSGEKIHYPLALIKWLLEVLDNSRDHSNKVEILYDIGCNLDKSTKMVRNG</sequence>
<dbReference type="HOGENOM" id="CLU_616885_0_0_1"/>
<reference evidence="4" key="1">
    <citation type="journal article" date="2011" name="Proc. Natl. Acad. Sci. U.S.A.">
        <title>Obligate biotrophy features unraveled by the genomic analysis of rust fungi.</title>
        <authorList>
            <person name="Duplessis S."/>
            <person name="Cuomo C.A."/>
            <person name="Lin Y.-C."/>
            <person name="Aerts A."/>
            <person name="Tisserant E."/>
            <person name="Veneault-Fourrey C."/>
            <person name="Joly D.L."/>
            <person name="Hacquard S."/>
            <person name="Amselem J."/>
            <person name="Cantarel B.L."/>
            <person name="Chiu R."/>
            <person name="Coutinho P.M."/>
            <person name="Feau N."/>
            <person name="Field M."/>
            <person name="Frey P."/>
            <person name="Gelhaye E."/>
            <person name="Goldberg J."/>
            <person name="Grabherr M.G."/>
            <person name="Kodira C.D."/>
            <person name="Kohler A."/>
            <person name="Kuees U."/>
            <person name="Lindquist E.A."/>
            <person name="Lucas S.M."/>
            <person name="Mago R."/>
            <person name="Mauceli E."/>
            <person name="Morin E."/>
            <person name="Murat C."/>
            <person name="Pangilinan J.L."/>
            <person name="Park R."/>
            <person name="Pearson M."/>
            <person name="Quesneville H."/>
            <person name="Rouhier N."/>
            <person name="Sakthikumar S."/>
            <person name="Salamov A.A."/>
            <person name="Schmutz J."/>
            <person name="Selles B."/>
            <person name="Shapiro H."/>
            <person name="Tanguay P."/>
            <person name="Tuskan G.A."/>
            <person name="Henrissat B."/>
            <person name="Van de Peer Y."/>
            <person name="Rouze P."/>
            <person name="Ellis J.G."/>
            <person name="Dodds P.N."/>
            <person name="Schein J.E."/>
            <person name="Zhong S."/>
            <person name="Hamelin R.C."/>
            <person name="Grigoriev I.V."/>
            <person name="Szabo L.J."/>
            <person name="Martin F."/>
        </authorList>
    </citation>
    <scope>NUCLEOTIDE SEQUENCE [LARGE SCALE GENOMIC DNA]</scope>
    <source>
        <strain evidence="4">98AG31 / pathotype 3-4-7</strain>
    </source>
</reference>
<dbReference type="Proteomes" id="UP000001072">
    <property type="component" value="Unassembled WGS sequence"/>
</dbReference>
<protein>
    <recommendedName>
        <fullName evidence="2">CxC1-like cysteine cluster associated with KDZ transposases domain-containing protein</fullName>
    </recommendedName>
</protein>
<dbReference type="OrthoDB" id="3364670at2759"/>
<dbReference type="PANTHER" id="PTHR33096:SF1">
    <property type="entry name" value="CXC1-LIKE CYSTEINE CLUSTER ASSOCIATED WITH KDZ TRANSPOSASES DOMAIN-CONTAINING PROTEIN"/>
    <property type="match status" value="1"/>
</dbReference>
<proteinExistence type="predicted"/>
<dbReference type="PANTHER" id="PTHR33096">
    <property type="entry name" value="CXC2 DOMAIN-CONTAINING PROTEIN"/>
    <property type="match status" value="1"/>
</dbReference>